<protein>
    <submittedName>
        <fullName evidence="1">Uncharacterized protein</fullName>
    </submittedName>
</protein>
<sequence>MGYLIILNKDKKVSITLLFSTKIINKQSFVKKIQNIKLLLKRNIGYLQININHTQTSLRK</sequence>
<gene>
    <name evidence="1" type="ORF">D6B99_02745</name>
</gene>
<name>A0A386HLX6_9BACT</name>
<evidence type="ECO:0000313" key="1">
    <source>
        <dbReference type="EMBL" id="AYD46626.1"/>
    </source>
</evidence>
<evidence type="ECO:0000313" key="2">
    <source>
        <dbReference type="Proteomes" id="UP000266118"/>
    </source>
</evidence>
<dbReference type="EMBL" id="CP032489">
    <property type="protein sequence ID" value="AYD46626.1"/>
    <property type="molecule type" value="Genomic_DNA"/>
</dbReference>
<dbReference type="KEGG" id="ark:D6B99_02745"/>
<dbReference type="Proteomes" id="UP000266118">
    <property type="component" value="Chromosome"/>
</dbReference>
<organism evidence="1 2">
    <name type="scientific">Arachidicoccus soli</name>
    <dbReference type="NCBI Taxonomy" id="2341117"/>
    <lineage>
        <taxon>Bacteria</taxon>
        <taxon>Pseudomonadati</taxon>
        <taxon>Bacteroidota</taxon>
        <taxon>Chitinophagia</taxon>
        <taxon>Chitinophagales</taxon>
        <taxon>Chitinophagaceae</taxon>
        <taxon>Arachidicoccus</taxon>
    </lineage>
</organism>
<proteinExistence type="predicted"/>
<keyword evidence="2" id="KW-1185">Reference proteome</keyword>
<dbReference type="AlphaFoldDB" id="A0A386HLX6"/>
<accession>A0A386HLX6</accession>
<reference evidence="1 2" key="1">
    <citation type="submission" date="2018-09" db="EMBL/GenBank/DDBJ databases">
        <title>Arachidicoccus sp. nov., a bacterium isolated from soil.</title>
        <authorList>
            <person name="Weon H.-Y."/>
            <person name="Kwon S.-W."/>
            <person name="Lee S.A."/>
        </authorList>
    </citation>
    <scope>NUCLEOTIDE SEQUENCE [LARGE SCALE GENOMIC DNA]</scope>
    <source>
        <strain evidence="1 2">KIS59-12</strain>
    </source>
</reference>